<accession>A0A7X3H7U4</accession>
<dbReference type="RefSeq" id="WP_160481062.1">
    <property type="nucleotide sequence ID" value="NZ_WTFN01000027.1"/>
</dbReference>
<evidence type="ECO:0000313" key="2">
    <source>
        <dbReference type="Proteomes" id="UP000461288"/>
    </source>
</evidence>
<sequence length="129" mass="14746">MSRTPDIREVAGVQASACPTPEFRFFIYDPSGYDFIYFRSPEDRATAIRTIIGSYSADDGWDDEVENVFAGEITHTCEKTDLQLRPDQVDEDGLDEEGNYWAESWAYRCDYDLFELLPQQATDGSEVHP</sequence>
<dbReference type="Proteomes" id="UP000461288">
    <property type="component" value="Unassembled WGS sequence"/>
</dbReference>
<dbReference type="AlphaFoldDB" id="A0A7X3H7U4"/>
<dbReference type="EMBL" id="WTFN01000027">
    <property type="protein sequence ID" value="MWK56949.1"/>
    <property type="molecule type" value="Genomic_DNA"/>
</dbReference>
<comment type="caution">
    <text evidence="1">The sequence shown here is derived from an EMBL/GenBank/DDBJ whole genome shotgun (WGS) entry which is preliminary data.</text>
</comment>
<reference evidence="1 2" key="1">
    <citation type="submission" date="2019-12" db="EMBL/GenBank/DDBJ databases">
        <title>Draft genome sequence of Pseudomonas otitidis recovered from a chicken carcass.</title>
        <authorList>
            <person name="Vieira T.R."/>
            <person name="Oliviera E.F.C."/>
            <person name="Silva N.M.V."/>
            <person name="Sambrano G.E."/>
            <person name="Cibulski S.P."/>
            <person name="Cardoso M.R.I."/>
        </authorList>
    </citation>
    <scope>NUCLEOTIDE SEQUENCE [LARGE SCALE GENOMIC DNA]</scope>
    <source>
        <strain evidence="1 2">25_K</strain>
    </source>
</reference>
<name>A0A7X3H7U4_9GAMM</name>
<proteinExistence type="predicted"/>
<organism evidence="1 2">
    <name type="scientific">Metapseudomonas otitidis</name>
    <dbReference type="NCBI Taxonomy" id="319939"/>
    <lineage>
        <taxon>Bacteria</taxon>
        <taxon>Pseudomonadati</taxon>
        <taxon>Pseudomonadota</taxon>
        <taxon>Gammaproteobacteria</taxon>
        <taxon>Pseudomonadales</taxon>
        <taxon>Pseudomonadaceae</taxon>
        <taxon>Metapseudomonas</taxon>
    </lineage>
</organism>
<protein>
    <submittedName>
        <fullName evidence="1">Uncharacterized protein</fullName>
    </submittedName>
</protein>
<gene>
    <name evidence="1" type="ORF">GO594_13260</name>
</gene>
<evidence type="ECO:0000313" key="1">
    <source>
        <dbReference type="EMBL" id="MWK56949.1"/>
    </source>
</evidence>